<evidence type="ECO:0000313" key="2">
    <source>
        <dbReference type="Proteomes" id="UP001305414"/>
    </source>
</evidence>
<dbReference type="EMBL" id="JAWHQM010000030">
    <property type="protein sequence ID" value="KAK5633100.1"/>
    <property type="molecule type" value="Genomic_DNA"/>
</dbReference>
<comment type="caution">
    <text evidence="1">The sequence shown here is derived from an EMBL/GenBank/DDBJ whole genome shotgun (WGS) entry which is preliminary data.</text>
</comment>
<organism evidence="1 2">
    <name type="scientific">Xylaria bambusicola</name>
    <dbReference type="NCBI Taxonomy" id="326684"/>
    <lineage>
        <taxon>Eukaryota</taxon>
        <taxon>Fungi</taxon>
        <taxon>Dikarya</taxon>
        <taxon>Ascomycota</taxon>
        <taxon>Pezizomycotina</taxon>
        <taxon>Sordariomycetes</taxon>
        <taxon>Xylariomycetidae</taxon>
        <taxon>Xylariales</taxon>
        <taxon>Xylariaceae</taxon>
        <taxon>Xylaria</taxon>
    </lineage>
</organism>
<keyword evidence="2" id="KW-1185">Reference proteome</keyword>
<gene>
    <name evidence="1" type="ORF">RRF57_008814</name>
</gene>
<reference evidence="1 2" key="1">
    <citation type="submission" date="2023-10" db="EMBL/GenBank/DDBJ databases">
        <title>Draft genome sequence of Xylaria bambusicola isolate GMP-LS, the root and basal stem rot pathogen of sugarcane in Indonesia.</title>
        <authorList>
            <person name="Selvaraj P."/>
            <person name="Muralishankar V."/>
            <person name="Muruganantham S."/>
            <person name="Sp S."/>
            <person name="Haryani S."/>
            <person name="Lau K.J.X."/>
            <person name="Naqvi N.I."/>
        </authorList>
    </citation>
    <scope>NUCLEOTIDE SEQUENCE [LARGE SCALE GENOMIC DNA]</scope>
    <source>
        <strain evidence="1">GMP-LS</strain>
    </source>
</reference>
<dbReference type="Proteomes" id="UP001305414">
    <property type="component" value="Unassembled WGS sequence"/>
</dbReference>
<name>A0AAN7UII0_9PEZI</name>
<accession>A0AAN7UII0</accession>
<evidence type="ECO:0000313" key="1">
    <source>
        <dbReference type="EMBL" id="KAK5633100.1"/>
    </source>
</evidence>
<protein>
    <submittedName>
        <fullName evidence="1">Uncharacterized protein</fullName>
    </submittedName>
</protein>
<sequence>MAFHMFQQLWTRKPDDTAGYRLLENEEDFFEKVEQEEVGGSLLPFESHVPSAGPQTHKRRQVSFFRWLQMLKVLLPSFLCSSASHIEVKKQKPTAWLG</sequence>
<dbReference type="AlphaFoldDB" id="A0AAN7UII0"/>
<proteinExistence type="predicted"/>